<evidence type="ECO:0000313" key="2">
    <source>
        <dbReference type="Proteomes" id="UP000037397"/>
    </source>
</evidence>
<dbReference type="InterPro" id="IPR037479">
    <property type="entry name" value="Tauto_MSAD"/>
</dbReference>
<dbReference type="Gene3D" id="3.30.429.10">
    <property type="entry name" value="Macrophage Migration Inhibitory Factor"/>
    <property type="match status" value="1"/>
</dbReference>
<evidence type="ECO:0008006" key="3">
    <source>
        <dbReference type="Google" id="ProtNLM"/>
    </source>
</evidence>
<reference evidence="2" key="1">
    <citation type="submission" date="2015-03" db="EMBL/GenBank/DDBJ databases">
        <title>Luteipulveratus halotolerans sp. nov., a novel actinobacterium (Dermacoccaceae) from Sarawak, Malaysia.</title>
        <authorList>
            <person name="Juboi H."/>
            <person name="Basik A."/>
            <person name="Shamsul S.S."/>
            <person name="Arnold P."/>
            <person name="Schmitt E.K."/>
            <person name="Sanglier J.-J."/>
            <person name="Yeo T."/>
        </authorList>
    </citation>
    <scope>NUCLEOTIDE SEQUENCE [LARGE SCALE GENOMIC DNA]</scope>
    <source>
        <strain evidence="2">C296001</strain>
    </source>
</reference>
<evidence type="ECO:0000313" key="1">
    <source>
        <dbReference type="EMBL" id="KNX37435.1"/>
    </source>
</evidence>
<dbReference type="PANTHER" id="PTHR38460">
    <property type="entry name" value="TAUTOMERASE YOLI-RELATED"/>
    <property type="match status" value="1"/>
</dbReference>
<dbReference type="SUPFAM" id="SSF55331">
    <property type="entry name" value="Tautomerase/MIF"/>
    <property type="match status" value="1"/>
</dbReference>
<dbReference type="EMBL" id="LAIR01000002">
    <property type="protein sequence ID" value="KNX37435.1"/>
    <property type="molecule type" value="Genomic_DNA"/>
</dbReference>
<dbReference type="PANTHER" id="PTHR38460:SF1">
    <property type="entry name" value="TAUTOMERASE YOLI-RELATED"/>
    <property type="match status" value="1"/>
</dbReference>
<gene>
    <name evidence="1" type="ORF">VV01_10240</name>
</gene>
<accession>A0A0L6CIL5</accession>
<organism evidence="1 2">
    <name type="scientific">Luteipulveratus halotolerans</name>
    <dbReference type="NCBI Taxonomy" id="1631356"/>
    <lineage>
        <taxon>Bacteria</taxon>
        <taxon>Bacillati</taxon>
        <taxon>Actinomycetota</taxon>
        <taxon>Actinomycetes</taxon>
        <taxon>Micrococcales</taxon>
        <taxon>Dermacoccaceae</taxon>
        <taxon>Luteipulveratus</taxon>
    </lineage>
</organism>
<keyword evidence="2" id="KW-1185">Reference proteome</keyword>
<comment type="caution">
    <text evidence="1">The sequence shown here is derived from an EMBL/GenBank/DDBJ whole genome shotgun (WGS) entry which is preliminary data.</text>
</comment>
<protein>
    <recommendedName>
        <fullName evidence="3">4-oxalocrotonate tautomerase</fullName>
    </recommendedName>
</protein>
<dbReference type="AlphaFoldDB" id="A0A0L6CIL5"/>
<dbReference type="RefSeq" id="WP_050669793.1">
    <property type="nucleotide sequence ID" value="NZ_LAIR01000002.1"/>
</dbReference>
<dbReference type="InterPro" id="IPR014347">
    <property type="entry name" value="Tautomerase/MIF_sf"/>
</dbReference>
<name>A0A0L6CIL5_9MICO</name>
<dbReference type="Proteomes" id="UP000037397">
    <property type="component" value="Unassembled WGS sequence"/>
</dbReference>
<sequence>MPSSLIEVRREYTPEQEVALIDAVHASLVAAFKIPEDDRFIRLASYAPHRMVNGLQPGAADSYTRVTIDCFAGRSIEAKRNLYRELADRLAVLGIERDQLSILLRESEPENWGSGGVPASDVDLGFEIRV</sequence>
<dbReference type="STRING" id="1631356.VV01_10240"/>
<proteinExistence type="predicted"/>
<dbReference type="Pfam" id="PF14552">
    <property type="entry name" value="Tautomerase_2"/>
    <property type="match status" value="1"/>
</dbReference>
<dbReference type="PATRIC" id="fig|1631356.3.peg.1997"/>
<dbReference type="OrthoDB" id="9804765at2"/>